<accession>A0AAV4TG20</accession>
<dbReference type="Proteomes" id="UP001054837">
    <property type="component" value="Unassembled WGS sequence"/>
</dbReference>
<feature type="region of interest" description="Disordered" evidence="1">
    <location>
        <begin position="1"/>
        <end position="24"/>
    </location>
</feature>
<name>A0AAV4TG20_9ARAC</name>
<dbReference type="EMBL" id="BPLQ01009592">
    <property type="protein sequence ID" value="GIY45109.1"/>
    <property type="molecule type" value="Genomic_DNA"/>
</dbReference>
<evidence type="ECO:0000313" key="2">
    <source>
        <dbReference type="EMBL" id="GIY45109.1"/>
    </source>
</evidence>
<comment type="caution">
    <text evidence="2">The sequence shown here is derived from an EMBL/GenBank/DDBJ whole genome shotgun (WGS) entry which is preliminary data.</text>
</comment>
<evidence type="ECO:0000256" key="1">
    <source>
        <dbReference type="SAM" id="MobiDB-lite"/>
    </source>
</evidence>
<evidence type="ECO:0000313" key="3">
    <source>
        <dbReference type="Proteomes" id="UP001054837"/>
    </source>
</evidence>
<reference evidence="2 3" key="1">
    <citation type="submission" date="2021-06" db="EMBL/GenBank/DDBJ databases">
        <title>Caerostris darwini draft genome.</title>
        <authorList>
            <person name="Kono N."/>
            <person name="Arakawa K."/>
        </authorList>
    </citation>
    <scope>NUCLEOTIDE SEQUENCE [LARGE SCALE GENOMIC DNA]</scope>
</reference>
<dbReference type="AlphaFoldDB" id="A0AAV4TG20"/>
<keyword evidence="3" id="KW-1185">Reference proteome</keyword>
<protein>
    <submittedName>
        <fullName evidence="2">Uncharacterized protein</fullName>
    </submittedName>
</protein>
<gene>
    <name evidence="2" type="ORF">CDAR_298311</name>
</gene>
<proteinExistence type="predicted"/>
<organism evidence="2 3">
    <name type="scientific">Caerostris darwini</name>
    <dbReference type="NCBI Taxonomy" id="1538125"/>
    <lineage>
        <taxon>Eukaryota</taxon>
        <taxon>Metazoa</taxon>
        <taxon>Ecdysozoa</taxon>
        <taxon>Arthropoda</taxon>
        <taxon>Chelicerata</taxon>
        <taxon>Arachnida</taxon>
        <taxon>Araneae</taxon>
        <taxon>Araneomorphae</taxon>
        <taxon>Entelegynae</taxon>
        <taxon>Araneoidea</taxon>
        <taxon>Araneidae</taxon>
        <taxon>Caerostris</taxon>
    </lineage>
</organism>
<sequence>MSDDRGGQTVSPSHPSTERRTSELQCGGIPSCWNITFGCKESSCREHAKINGANYGSFHEKKWSEDSVTPQIYFATFPDMFPHNPSVF</sequence>